<dbReference type="InterPro" id="IPR005197">
    <property type="entry name" value="Glyco_hydro_71"/>
</dbReference>
<comment type="caution">
    <text evidence="3">The sequence shown here is derived from an EMBL/GenBank/DDBJ whole genome shotgun (WGS) entry which is preliminary data.</text>
</comment>
<organism evidence="3 4">
    <name type="scientific">Colletotrichum liriopes</name>
    <dbReference type="NCBI Taxonomy" id="708192"/>
    <lineage>
        <taxon>Eukaryota</taxon>
        <taxon>Fungi</taxon>
        <taxon>Dikarya</taxon>
        <taxon>Ascomycota</taxon>
        <taxon>Pezizomycotina</taxon>
        <taxon>Sordariomycetes</taxon>
        <taxon>Hypocreomycetidae</taxon>
        <taxon>Glomerellales</taxon>
        <taxon>Glomerellaceae</taxon>
        <taxon>Colletotrichum</taxon>
        <taxon>Colletotrichum spaethianum species complex</taxon>
    </lineage>
</organism>
<evidence type="ECO:0000256" key="2">
    <source>
        <dbReference type="SAM" id="SignalP"/>
    </source>
</evidence>
<sequence>MRPILLVTALLSWTLQVGAKAVFAHFMIENEKRVSDLDAHQVGNTAEYTDSDWADDINKAKEAHVDAFALNMAQGEEMNDKSVKAVFAKAEQLGFQLFFSFDYAGNGPWKKQVVIEMLQKYSGSPAHFRHEGKPFVSTFEGPAQAEDWVDIKAQTGCFFVPDWSSDGAKKAMERAGGVADGLFSWDAWAWGGHDMDTYTDASYNEFLRGKPYMMPVSPWFYTNMPGFGKNWLWRGDHAWYDRWVQVNWYQPEWVQIISWNDYGESHHIGPVRDHALVAFKTGKSPYNYALDRPHDAWRTLLPFTIDLYKHNTATITQEGVEFWYRRVYRKDCNDGGTTGNTASQVQLEYKASELASDEVFFSALLTEDAELHVVIGGSAYRSTWRNKPEGGAGIYHGGVPFDGREGGVEVRLIRGGKTIMSVTGPDIGRNCGSDGYHNFNPTTGGKMMAASRSVTVPSLSNQICIEGWGANDFNRLCKFTCSYGYCPKGACVCTALGMEFEYPNGTGPPGYALEGRGSSYVGLCSSACSYGFCPEEACGLTQHPLIEPMVSPFQPPACVSGTGPGDLAALCSFTCRHGYCPIAACTCSSQGELDWLDPTVDLMAGTIKDDGHGLCAFACSRGYCPFDKCVQRVIGDQGSENGGGRDIGMVNLNQTCFRSEKCVDIEDDIDKLGYSKACGQSYKRVGWDKSICSGIGGTWGQPICCKAADAPEKCMWRGNGGDCNGQCHEGEVTLYKSGNGGWPVESGGNNNQCSRGYKYFCCSMDSYDELTDQCYWSGCEESCKSDEHDVATAVTTPDQSCNLFKYMSHYCCKSSQPPLRSCHWVGKGDCADNTCSANEVTLRTDSQGDSLLDCLWGRKKALCCTPNDDVFDTPTCGKGLCEYPGSGYNCDEELYADDYSDEDECEPEFCDAEYIRSQLDRRGSKRPPFKVSWQQVINGIVEKFQLELQMRGHPGSSNLHKPTRSTPASKSVFRLVQNNCRSTEIEVLDRTTMSSQHVRDTYDTEHNPDGQYIRDFVRTMATGILPNGSTTTNGPMHGPDLVGNWNADVLPATMPRAGSSKAILTPNGYLFDRLGSQGNRFPFLLCERVMNQMKGRIYNLRQPSPQADNSGNAGSGSGSNDNDPDGDVGERPNPMGEERFETLLLNTLRGNVTAQNDMFEGLRMAIGIFRYINHPDALPTVQRNRRELRIAVTAIAGLIRPLSDAAAIHREFDSNWYREGADRTRAWVSDRILDIRLQFGQRAQDGNLPPNAATVQEILDDLADQMHYIQPPPDI</sequence>
<dbReference type="EMBL" id="BPPX01000028">
    <property type="protein sequence ID" value="GJC87794.1"/>
    <property type="molecule type" value="Genomic_DNA"/>
</dbReference>
<dbReference type="AlphaFoldDB" id="A0AA37GV19"/>
<feature type="signal peptide" evidence="2">
    <location>
        <begin position="1"/>
        <end position="19"/>
    </location>
</feature>
<dbReference type="GO" id="GO:0051118">
    <property type="term" value="F:glucan endo-1,3-alpha-glucosidase activity"/>
    <property type="evidence" value="ECO:0007669"/>
    <property type="project" value="InterPro"/>
</dbReference>
<keyword evidence="2" id="KW-0732">Signal</keyword>
<keyword evidence="4" id="KW-1185">Reference proteome</keyword>
<name>A0AA37GV19_9PEZI</name>
<protein>
    <submittedName>
        <fullName evidence="3">Mutanase Pc12g07500</fullName>
    </submittedName>
</protein>
<dbReference type="Proteomes" id="UP001055172">
    <property type="component" value="Unassembled WGS sequence"/>
</dbReference>
<evidence type="ECO:0000313" key="3">
    <source>
        <dbReference type="EMBL" id="GJC87794.1"/>
    </source>
</evidence>
<proteinExistence type="predicted"/>
<dbReference type="CDD" id="cd11577">
    <property type="entry name" value="GH71"/>
    <property type="match status" value="1"/>
</dbReference>
<feature type="chain" id="PRO_5041400471" evidence="2">
    <location>
        <begin position="20"/>
        <end position="1275"/>
    </location>
</feature>
<feature type="region of interest" description="Disordered" evidence="1">
    <location>
        <begin position="1101"/>
        <end position="1135"/>
    </location>
</feature>
<evidence type="ECO:0000256" key="1">
    <source>
        <dbReference type="SAM" id="MobiDB-lite"/>
    </source>
</evidence>
<dbReference type="Gene3D" id="3.20.20.80">
    <property type="entry name" value="Glycosidases"/>
    <property type="match status" value="1"/>
</dbReference>
<gene>
    <name evidence="3" type="ORF">ColLi_10632</name>
</gene>
<evidence type="ECO:0000313" key="4">
    <source>
        <dbReference type="Proteomes" id="UP001055172"/>
    </source>
</evidence>
<dbReference type="Pfam" id="PF03659">
    <property type="entry name" value="Glyco_hydro_71"/>
    <property type="match status" value="1"/>
</dbReference>
<accession>A0AA37GV19</accession>
<reference evidence="3 4" key="1">
    <citation type="submission" date="2021-07" db="EMBL/GenBank/DDBJ databases">
        <title>Genome data of Colletotrichum spaethianum.</title>
        <authorList>
            <person name="Utami Y.D."/>
            <person name="Hiruma K."/>
        </authorList>
    </citation>
    <scope>NUCLEOTIDE SEQUENCE [LARGE SCALE GENOMIC DNA]</scope>
    <source>
        <strain evidence="3 4">MAFF 242679</strain>
    </source>
</reference>